<dbReference type="GO" id="GO:0016740">
    <property type="term" value="F:transferase activity"/>
    <property type="evidence" value="ECO:0007669"/>
    <property type="project" value="UniProtKB-KW"/>
</dbReference>
<dbReference type="InterPro" id="IPR017850">
    <property type="entry name" value="Alkaline_phosphatase_core_sf"/>
</dbReference>
<proteinExistence type="inferred from homology"/>
<dbReference type="Proteomes" id="UP000441754">
    <property type="component" value="Unassembled WGS sequence"/>
</dbReference>
<comment type="similarity">
    <text evidence="1">Belongs to the sulfatase family.</text>
</comment>
<keyword evidence="7" id="KW-1185">Reference proteome</keyword>
<dbReference type="OrthoDB" id="9764377at2"/>
<evidence type="ECO:0000313" key="6">
    <source>
        <dbReference type="EMBL" id="MRS60892.1"/>
    </source>
</evidence>
<dbReference type="RefSeq" id="WP_154174286.1">
    <property type="nucleotide sequence ID" value="NZ_WJXZ01000002.1"/>
</dbReference>
<dbReference type="GO" id="GO:0004065">
    <property type="term" value="F:arylsulfatase activity"/>
    <property type="evidence" value="ECO:0007669"/>
    <property type="project" value="TreeGrafter"/>
</dbReference>
<evidence type="ECO:0000256" key="3">
    <source>
        <dbReference type="ARBA" id="ARBA00022801"/>
    </source>
</evidence>
<dbReference type="SUPFAM" id="SSF52833">
    <property type="entry name" value="Thioredoxin-like"/>
    <property type="match status" value="1"/>
</dbReference>
<gene>
    <name evidence="6" type="ORF">GJJ30_06260</name>
</gene>
<evidence type="ECO:0000313" key="7">
    <source>
        <dbReference type="Proteomes" id="UP000441754"/>
    </source>
</evidence>
<dbReference type="InterPro" id="IPR000917">
    <property type="entry name" value="Sulfatase_N"/>
</dbReference>
<dbReference type="CDD" id="cd02947">
    <property type="entry name" value="TRX_family"/>
    <property type="match status" value="1"/>
</dbReference>
<sequence>MHRILLIFTFVTLSLNLTLGQSKNQSSAQKPNIILVMVDDLGYSDFGAYGSEIQTPTIDKLAAEGLRLREFYNNSICAPTRASLITGQYHHKAGVGYFNVNLGLPAYQGWLNKESLTFGEVLKQAGYNTYLSGKWHVGNDSLYWPNQRGFDRFYGFIGGASNFYDISPYKDKVPPVELVENNRRINLEPGKYLTDEIMNHAISYINESKNKPFFLYLAYNAPHWPLQAPAEDIARYKESTMGPGLTLAAYQAQLKTDKLVLVDFGSRYCGSCKKLAPTVDEIEKEQAANVKVIRIEAYENKGLVKELGITALPTLVLYKGDQAVWKKTGVTPKGEIQSSIAESL</sequence>
<accession>A0A7K0EGQ2</accession>
<dbReference type="EMBL" id="WJXZ01000002">
    <property type="protein sequence ID" value="MRS60892.1"/>
    <property type="molecule type" value="Genomic_DNA"/>
</dbReference>
<dbReference type="Pfam" id="PF00085">
    <property type="entry name" value="Thioredoxin"/>
    <property type="match status" value="1"/>
</dbReference>
<dbReference type="Gene3D" id="3.40.720.10">
    <property type="entry name" value="Alkaline Phosphatase, subunit A"/>
    <property type="match status" value="1"/>
</dbReference>
<feature type="domain" description="Thioredoxin" evidence="5">
    <location>
        <begin position="224"/>
        <end position="344"/>
    </location>
</feature>
<keyword evidence="4" id="KW-0106">Calcium</keyword>
<keyword evidence="6" id="KW-0808">Transferase</keyword>
<dbReference type="AlphaFoldDB" id="A0A7K0EGQ2"/>
<name>A0A7K0EGQ2_9BACT</name>
<dbReference type="SUPFAM" id="SSF53649">
    <property type="entry name" value="Alkaline phosphatase-like"/>
    <property type="match status" value="1"/>
</dbReference>
<dbReference type="PANTHER" id="PTHR42693:SF53">
    <property type="entry name" value="ENDO-4-O-SULFATASE"/>
    <property type="match status" value="1"/>
</dbReference>
<protein>
    <submittedName>
        <fullName evidence="6">Sulfatase-like hydrolase/transferase</fullName>
    </submittedName>
</protein>
<evidence type="ECO:0000259" key="5">
    <source>
        <dbReference type="PROSITE" id="PS51352"/>
    </source>
</evidence>
<dbReference type="PANTHER" id="PTHR42693">
    <property type="entry name" value="ARYLSULFATASE FAMILY MEMBER"/>
    <property type="match status" value="1"/>
</dbReference>
<dbReference type="PROSITE" id="PS00149">
    <property type="entry name" value="SULFATASE_2"/>
    <property type="match status" value="1"/>
</dbReference>
<dbReference type="PROSITE" id="PS00523">
    <property type="entry name" value="SULFATASE_1"/>
    <property type="match status" value="1"/>
</dbReference>
<dbReference type="PROSITE" id="PS51352">
    <property type="entry name" value="THIOREDOXIN_2"/>
    <property type="match status" value="1"/>
</dbReference>
<keyword evidence="3 6" id="KW-0378">Hydrolase</keyword>
<evidence type="ECO:0000256" key="2">
    <source>
        <dbReference type="ARBA" id="ARBA00022723"/>
    </source>
</evidence>
<evidence type="ECO:0000256" key="4">
    <source>
        <dbReference type="ARBA" id="ARBA00022837"/>
    </source>
</evidence>
<evidence type="ECO:0000256" key="1">
    <source>
        <dbReference type="ARBA" id="ARBA00008779"/>
    </source>
</evidence>
<keyword evidence="2" id="KW-0479">Metal-binding</keyword>
<dbReference type="InterPro" id="IPR036249">
    <property type="entry name" value="Thioredoxin-like_sf"/>
</dbReference>
<reference evidence="6 7" key="1">
    <citation type="journal article" date="2018" name="Antonie Van Leeuwenhoek">
        <title>Larkinella terrae sp. nov., isolated from soil on Jeju Island, South Korea.</title>
        <authorList>
            <person name="Ten L.N."/>
            <person name="Jeon J."/>
            <person name="Park S.J."/>
            <person name="Park S."/>
            <person name="Lee S.Y."/>
            <person name="Kim M.K."/>
            <person name="Jung H.Y."/>
        </authorList>
    </citation>
    <scope>NUCLEOTIDE SEQUENCE [LARGE SCALE GENOMIC DNA]</scope>
    <source>
        <strain evidence="6 7">KCTC 52001</strain>
    </source>
</reference>
<dbReference type="InterPro" id="IPR024607">
    <property type="entry name" value="Sulfatase_CS"/>
</dbReference>
<dbReference type="InterPro" id="IPR050738">
    <property type="entry name" value="Sulfatase"/>
</dbReference>
<dbReference type="Pfam" id="PF00884">
    <property type="entry name" value="Sulfatase"/>
    <property type="match status" value="1"/>
</dbReference>
<dbReference type="Gene3D" id="3.40.30.10">
    <property type="entry name" value="Glutaredoxin"/>
    <property type="match status" value="1"/>
</dbReference>
<comment type="caution">
    <text evidence="6">The sequence shown here is derived from an EMBL/GenBank/DDBJ whole genome shotgun (WGS) entry which is preliminary data.</text>
</comment>
<dbReference type="GO" id="GO:0046872">
    <property type="term" value="F:metal ion binding"/>
    <property type="evidence" value="ECO:0007669"/>
    <property type="project" value="UniProtKB-KW"/>
</dbReference>
<dbReference type="InterPro" id="IPR013766">
    <property type="entry name" value="Thioredoxin_domain"/>
</dbReference>
<organism evidence="6 7">
    <name type="scientific">Larkinella terrae</name>
    <dbReference type="NCBI Taxonomy" id="2025311"/>
    <lineage>
        <taxon>Bacteria</taxon>
        <taxon>Pseudomonadati</taxon>
        <taxon>Bacteroidota</taxon>
        <taxon>Cytophagia</taxon>
        <taxon>Cytophagales</taxon>
        <taxon>Spirosomataceae</taxon>
        <taxon>Larkinella</taxon>
    </lineage>
</organism>